<dbReference type="PROSITE" id="PS50900">
    <property type="entry name" value="PLAC"/>
    <property type="match status" value="1"/>
</dbReference>
<feature type="domain" description="PLAC" evidence="6">
    <location>
        <begin position="530"/>
        <end position="567"/>
    </location>
</feature>
<dbReference type="SUPFAM" id="SSF82895">
    <property type="entry name" value="TSP-1 type 1 repeat"/>
    <property type="match status" value="2"/>
</dbReference>
<evidence type="ECO:0000259" key="6">
    <source>
        <dbReference type="PROSITE" id="PS50900"/>
    </source>
</evidence>
<sequence length="573" mass="65080">MFCFIKCVFYFLICLKAVHANGAINGFYANSKAVSCGGLLCRPVAGIFTRDPLPVDTYTHVATIPAGASNISITELKNSENLLALRVPELEYVFNGENMVSESASYEVAGATFDYHRIDGVEQGEGVTEWITAIGPITAQLDLLVYTKTANPGIKYEYLLPIISESEENELPLEYSGGVLKEGLLGSSRPGRRRKYNWKVIGFSGCTKSCGGGTQSPILRCGRENPVRYYSQRRCLHLEKPVLNENLLRCNTQPCPAYWRPNEWGPCRCHHGQGFRNRELSCVQELASNIVIHVDRSACLETQPPSQKECECPKNQRHNHLHNRSDFKNVTHSQYNAHKKTRTSAWLMSNWNNYCSAQCGTGVEYRTIFCDRSKLSSERCNQRDAPDIKRPCQTERSCDFGDWFTGPWTPCNGNCFNLTSSRMVICIKNQLITDEEECLPDVKPQSFKMCSHDEVEYCAPRWHYSAWSECSKSCDGGTQRRAVKCLSYDERQNALQESSECQYAVREPIFRNCNTQKCEENKNEQLHNDTSIACIDRFANCQWALQAKLCNHNYYRTNCCYSCTHTLPLTTFK</sequence>
<name>A0A6J2U6L5_DROLE</name>
<dbReference type="InterPro" id="IPR000884">
    <property type="entry name" value="TSP1_rpt"/>
</dbReference>
<dbReference type="GO" id="GO:0005576">
    <property type="term" value="C:extracellular region"/>
    <property type="evidence" value="ECO:0007669"/>
    <property type="project" value="UniProtKB-SubCell"/>
</dbReference>
<dbReference type="Pfam" id="PF19030">
    <property type="entry name" value="TSP1_ADAMTS"/>
    <property type="match status" value="5"/>
</dbReference>
<keyword evidence="2" id="KW-0964">Secreted</keyword>
<evidence type="ECO:0000256" key="5">
    <source>
        <dbReference type="SAM" id="SignalP"/>
    </source>
</evidence>
<evidence type="ECO:0000256" key="3">
    <source>
        <dbReference type="ARBA" id="ARBA00022729"/>
    </source>
</evidence>
<dbReference type="RefSeq" id="XP_030384186.1">
    <property type="nucleotide sequence ID" value="XM_030528326.1"/>
</dbReference>
<proteinExistence type="predicted"/>
<evidence type="ECO:0000256" key="2">
    <source>
        <dbReference type="ARBA" id="ARBA00022525"/>
    </source>
</evidence>
<accession>A0A6J2U6L5</accession>
<dbReference type="InterPro" id="IPR010294">
    <property type="entry name" value="ADAMTS_spacer1"/>
</dbReference>
<evidence type="ECO:0000256" key="1">
    <source>
        <dbReference type="ARBA" id="ARBA00004613"/>
    </source>
</evidence>
<organism evidence="7 8">
    <name type="scientific">Drosophila lebanonensis</name>
    <name type="common">Fruit fly</name>
    <name type="synonym">Scaptodrosophila lebanonensis</name>
    <dbReference type="NCBI Taxonomy" id="7225"/>
    <lineage>
        <taxon>Eukaryota</taxon>
        <taxon>Metazoa</taxon>
        <taxon>Ecdysozoa</taxon>
        <taxon>Arthropoda</taxon>
        <taxon>Hexapoda</taxon>
        <taxon>Insecta</taxon>
        <taxon>Pterygota</taxon>
        <taxon>Neoptera</taxon>
        <taxon>Endopterygota</taxon>
        <taxon>Diptera</taxon>
        <taxon>Brachycera</taxon>
        <taxon>Muscomorpha</taxon>
        <taxon>Ephydroidea</taxon>
        <taxon>Drosophilidae</taxon>
        <taxon>Scaptodrosophila</taxon>
    </lineage>
</organism>
<protein>
    <submittedName>
        <fullName evidence="8">Thrombospondin type-1 domain-containing protein 4</fullName>
    </submittedName>
</protein>
<dbReference type="OrthoDB" id="5781878at2759"/>
<evidence type="ECO:0000313" key="7">
    <source>
        <dbReference type="Proteomes" id="UP000504634"/>
    </source>
</evidence>
<dbReference type="PANTHER" id="PTHR13723:SF316">
    <property type="entry name" value="LONELY HEART, ISOFORM A"/>
    <property type="match status" value="1"/>
</dbReference>
<dbReference type="InterPro" id="IPR036383">
    <property type="entry name" value="TSP1_rpt_sf"/>
</dbReference>
<reference evidence="8" key="1">
    <citation type="submission" date="2025-08" db="UniProtKB">
        <authorList>
            <consortium name="RefSeq"/>
        </authorList>
    </citation>
    <scope>IDENTIFICATION</scope>
    <source>
        <strain evidence="8">11010-0011.00</strain>
        <tissue evidence="8">Whole body</tissue>
    </source>
</reference>
<dbReference type="Pfam" id="PF08686">
    <property type="entry name" value="PLAC"/>
    <property type="match status" value="1"/>
</dbReference>
<dbReference type="Gene3D" id="2.60.120.830">
    <property type="match status" value="1"/>
</dbReference>
<dbReference type="InterPro" id="IPR010909">
    <property type="entry name" value="PLAC"/>
</dbReference>
<dbReference type="Pfam" id="PF05986">
    <property type="entry name" value="ADAMTS_spacer1"/>
    <property type="match status" value="1"/>
</dbReference>
<evidence type="ECO:0000256" key="4">
    <source>
        <dbReference type="ARBA" id="ARBA00022737"/>
    </source>
</evidence>
<keyword evidence="7" id="KW-1185">Reference proteome</keyword>
<dbReference type="CTD" id="34435"/>
<dbReference type="PROSITE" id="PS50092">
    <property type="entry name" value="TSP1"/>
    <property type="match status" value="3"/>
</dbReference>
<keyword evidence="3 5" id="KW-0732">Signal</keyword>
<dbReference type="GO" id="GO:0031012">
    <property type="term" value="C:extracellular matrix"/>
    <property type="evidence" value="ECO:0007669"/>
    <property type="project" value="TreeGrafter"/>
</dbReference>
<dbReference type="AlphaFoldDB" id="A0A6J2U6L5"/>
<gene>
    <name evidence="8" type="primary">LOC115631549</name>
</gene>
<dbReference type="PANTHER" id="PTHR13723">
    <property type="entry name" value="ADAMTS A DISINTEGRIN AND METALLOPROTEASE WITH THROMBOSPONDIN MOTIFS PROTEASE"/>
    <property type="match status" value="1"/>
</dbReference>
<feature type="signal peptide" evidence="5">
    <location>
        <begin position="1"/>
        <end position="20"/>
    </location>
</feature>
<dbReference type="Proteomes" id="UP000504634">
    <property type="component" value="Unplaced"/>
</dbReference>
<dbReference type="Gene3D" id="2.20.100.10">
    <property type="entry name" value="Thrombospondin type-1 (TSP1) repeat"/>
    <property type="match status" value="3"/>
</dbReference>
<dbReference type="InterPro" id="IPR050439">
    <property type="entry name" value="ADAMTS_ADAMTS-like"/>
</dbReference>
<comment type="subcellular location">
    <subcellularLocation>
        <location evidence="1">Secreted</location>
    </subcellularLocation>
</comment>
<dbReference type="GeneID" id="115631549"/>
<feature type="chain" id="PRO_5026710408" evidence="5">
    <location>
        <begin position="21"/>
        <end position="573"/>
    </location>
</feature>
<dbReference type="SMART" id="SM00209">
    <property type="entry name" value="TSP1"/>
    <property type="match status" value="5"/>
</dbReference>
<evidence type="ECO:0000313" key="8">
    <source>
        <dbReference type="RefSeq" id="XP_030384186.1"/>
    </source>
</evidence>
<keyword evidence="4" id="KW-0677">Repeat</keyword>